<dbReference type="GO" id="GO:0006424">
    <property type="term" value="P:glutamyl-tRNA aminoacylation"/>
    <property type="evidence" value="ECO:0007669"/>
    <property type="project" value="TreeGrafter"/>
</dbReference>
<accession>E4Z5U1</accession>
<dbReference type="SUPFAM" id="SSF50715">
    <property type="entry name" value="Ribosomal protein L25-like"/>
    <property type="match status" value="1"/>
</dbReference>
<feature type="domain" description="WHEP-TRS" evidence="7">
    <location>
        <begin position="449"/>
        <end position="505"/>
    </location>
</feature>
<evidence type="ECO:0000256" key="5">
    <source>
        <dbReference type="ARBA" id="ARBA00023146"/>
    </source>
</evidence>
<feature type="domain" description="WHEP-TRS" evidence="7">
    <location>
        <begin position="353"/>
        <end position="409"/>
    </location>
</feature>
<dbReference type="PANTHER" id="PTHR43097">
    <property type="entry name" value="GLUTAMINE-TRNA LIGASE"/>
    <property type="match status" value="1"/>
</dbReference>
<feature type="domain" description="WHEP-TRS" evidence="7">
    <location>
        <begin position="278"/>
        <end position="334"/>
    </location>
</feature>
<dbReference type="SUPFAM" id="SSF47060">
    <property type="entry name" value="S15/NS1 RNA-binding domain"/>
    <property type="match status" value="5"/>
</dbReference>
<dbReference type="Pfam" id="PF20974">
    <property type="entry name" value="tRNA-synt_1c_C2"/>
    <property type="match status" value="1"/>
</dbReference>
<dbReference type="InterPro" id="IPR020059">
    <property type="entry name" value="Glu/Gln-tRNA-synth_Ib_codon-bd"/>
</dbReference>
<dbReference type="GO" id="GO:0005524">
    <property type="term" value="F:ATP binding"/>
    <property type="evidence" value="ECO:0007669"/>
    <property type="project" value="UniProtKB-KW"/>
</dbReference>
<gene>
    <name evidence="8" type="ORF">GSOID_T00027633001</name>
</gene>
<dbReference type="EMBL" id="FN657807">
    <property type="protein sequence ID" value="CBY43069.1"/>
    <property type="molecule type" value="Genomic_DNA"/>
</dbReference>
<evidence type="ECO:0000313" key="8">
    <source>
        <dbReference type="EMBL" id="CBY43069.1"/>
    </source>
</evidence>
<evidence type="ECO:0000256" key="3">
    <source>
        <dbReference type="ARBA" id="ARBA00022840"/>
    </source>
</evidence>
<dbReference type="CDD" id="cd01200">
    <property type="entry name" value="WHEPGMRS_RNA"/>
    <property type="match status" value="1"/>
</dbReference>
<sequence length="620" mass="66648">MFFSKTIFIESADAEGFKEGENVTFINWGNLLINKVNKANGMITGVDAKLNLDNKDFKKTMKVTWLAEHPKSKLTPAVAVDFDNIMTKAILEKDDDFKSYINRDSRRAENLLCDQQLRDCKEGDIIQIQRRGFYRVDVPYKPANGATFQETPAILFSIPDGRTKEVAKTGAKQASQPAKEQVRGKGSKKSAPAKAVSAPAQPAGDALALWEEVTAYGDTVRELKTAKAAKDQVTAAVNKLLESKKNYKAKTGQDYDAKKKPTGGASAPAASATGGASGDLALWEEVNKLGTAVRDLKVAKAPKDQVTAAVNELLEAKKNFKAKTGKDYDANKKPAGGAASAPAQAAPSSSASGDLDLWEEVTKLGKAVRDLKAAKAPKDQVTAAVTKLLDGKKNYKTKTGKDYDANKKPAGGAAPATKKVPTSTASGDLALWETVTKLAAPATSSATSGALDAWEATTAQGNAVRDLKAKKASKDEIMAAVGKLKELKESFKKVSGSDYDANKKPAGGVAAPVPAAASAASPHMDLWKQTVEQGDKVRKLKTEKASKDDITVAVNELKDRKAKYEAPPLLLPSLQQSPRKKRRLQNRHRHLKRVKLDSELKLKRTKIFLLGSSKLLPRQA</sequence>
<name>E4Z5U1_OIKDI</name>
<feature type="compositionally biased region" description="Low complexity" evidence="6">
    <location>
        <begin position="189"/>
        <end position="198"/>
    </location>
</feature>
<feature type="domain" description="WHEP-TRS" evidence="7">
    <location>
        <begin position="522"/>
        <end position="578"/>
    </location>
</feature>
<dbReference type="Pfam" id="PF00458">
    <property type="entry name" value="WHEP-TRS"/>
    <property type="match status" value="5"/>
</dbReference>
<protein>
    <recommendedName>
        <fullName evidence="7">WHEP-TRS domain-containing protein</fullName>
    </recommendedName>
</protein>
<feature type="domain" description="WHEP-TRS" evidence="7">
    <location>
        <begin position="205"/>
        <end position="261"/>
    </location>
</feature>
<dbReference type="InterPro" id="IPR049437">
    <property type="entry name" value="tRNA-synt_1c_C2"/>
</dbReference>
<feature type="compositionally biased region" description="Low complexity" evidence="6">
    <location>
        <begin position="408"/>
        <end position="419"/>
    </location>
</feature>
<evidence type="ECO:0000256" key="4">
    <source>
        <dbReference type="ARBA" id="ARBA00022917"/>
    </source>
</evidence>
<dbReference type="PANTHER" id="PTHR43097:SF5">
    <property type="entry name" value="GLUTAMATE--TRNA LIGASE"/>
    <property type="match status" value="1"/>
</dbReference>
<feature type="region of interest" description="Disordered" evidence="6">
    <location>
        <begin position="249"/>
        <end position="274"/>
    </location>
</feature>
<evidence type="ECO:0000256" key="6">
    <source>
        <dbReference type="SAM" id="MobiDB-lite"/>
    </source>
</evidence>
<feature type="compositionally biased region" description="Low complexity" evidence="6">
    <location>
        <begin position="334"/>
        <end position="353"/>
    </location>
</feature>
<dbReference type="InterPro" id="IPR000738">
    <property type="entry name" value="WHEP-TRS_dom"/>
</dbReference>
<feature type="region of interest" description="Disordered" evidence="6">
    <location>
        <begin position="166"/>
        <end position="198"/>
    </location>
</feature>
<proteinExistence type="predicted"/>
<keyword evidence="5" id="KW-0030">Aminoacyl-tRNA synthetase</keyword>
<dbReference type="InterPro" id="IPR009068">
    <property type="entry name" value="uS15_NS1_RNA-bd_sf"/>
</dbReference>
<evidence type="ECO:0000259" key="7">
    <source>
        <dbReference type="PROSITE" id="PS51185"/>
    </source>
</evidence>
<dbReference type="GO" id="GO:0005829">
    <property type="term" value="C:cytosol"/>
    <property type="evidence" value="ECO:0007669"/>
    <property type="project" value="TreeGrafter"/>
</dbReference>
<dbReference type="InterPro" id="IPR011035">
    <property type="entry name" value="Ribosomal_bL25/Gln-tRNA_synth"/>
</dbReference>
<dbReference type="Gene3D" id="2.40.240.10">
    <property type="entry name" value="Ribosomal Protein L25, Chain P"/>
    <property type="match status" value="1"/>
</dbReference>
<feature type="region of interest" description="Disordered" evidence="6">
    <location>
        <begin position="396"/>
        <end position="423"/>
    </location>
</feature>
<keyword evidence="4" id="KW-0648">Protein biosynthesis</keyword>
<dbReference type="PROSITE" id="PS51185">
    <property type="entry name" value="WHEP_TRS_2"/>
    <property type="match status" value="5"/>
</dbReference>
<keyword evidence="1" id="KW-0436">Ligase</keyword>
<dbReference type="GO" id="GO:0004818">
    <property type="term" value="F:glutamate-tRNA ligase activity"/>
    <property type="evidence" value="ECO:0007669"/>
    <property type="project" value="TreeGrafter"/>
</dbReference>
<dbReference type="AlphaFoldDB" id="E4Z5U1"/>
<dbReference type="Proteomes" id="UP000011014">
    <property type="component" value="Unassembled WGS sequence"/>
</dbReference>
<keyword evidence="2" id="KW-0547">Nucleotide-binding</keyword>
<feature type="region of interest" description="Disordered" evidence="6">
    <location>
        <begin position="325"/>
        <end position="354"/>
    </location>
</feature>
<feature type="compositionally biased region" description="Low complexity" evidence="6">
    <location>
        <begin position="262"/>
        <end position="274"/>
    </location>
</feature>
<organism evidence="8">
    <name type="scientific">Oikopleura dioica</name>
    <name type="common">Tunicate</name>
    <dbReference type="NCBI Taxonomy" id="34765"/>
    <lineage>
        <taxon>Eukaryota</taxon>
        <taxon>Metazoa</taxon>
        <taxon>Chordata</taxon>
        <taxon>Tunicata</taxon>
        <taxon>Appendicularia</taxon>
        <taxon>Copelata</taxon>
        <taxon>Oikopleuridae</taxon>
        <taxon>Oikopleura</taxon>
    </lineage>
</organism>
<reference evidence="8" key="1">
    <citation type="journal article" date="2010" name="Science">
        <title>Plasticity of animal genome architecture unmasked by rapid evolution of a pelagic tunicate.</title>
        <authorList>
            <person name="Denoeud F."/>
            <person name="Henriet S."/>
            <person name="Mungpakdee S."/>
            <person name="Aury J.M."/>
            <person name="Da Silva C."/>
            <person name="Brinkmann H."/>
            <person name="Mikhaleva J."/>
            <person name="Olsen L.C."/>
            <person name="Jubin C."/>
            <person name="Canestro C."/>
            <person name="Bouquet J.M."/>
            <person name="Danks G."/>
            <person name="Poulain J."/>
            <person name="Campsteijn C."/>
            <person name="Adamski M."/>
            <person name="Cross I."/>
            <person name="Yadetie F."/>
            <person name="Muffato M."/>
            <person name="Louis A."/>
            <person name="Butcher S."/>
            <person name="Tsagkogeorga G."/>
            <person name="Konrad A."/>
            <person name="Singh S."/>
            <person name="Jensen M.F."/>
            <person name="Cong E.H."/>
            <person name="Eikeseth-Otteraa H."/>
            <person name="Noel B."/>
            <person name="Anthouard V."/>
            <person name="Porcel B.M."/>
            <person name="Kachouri-Lafond R."/>
            <person name="Nishino A."/>
            <person name="Ugolini M."/>
            <person name="Chourrout P."/>
            <person name="Nishida H."/>
            <person name="Aasland R."/>
            <person name="Huzurbazar S."/>
            <person name="Westhof E."/>
            <person name="Delsuc F."/>
            <person name="Lehrach H."/>
            <person name="Reinhardt R."/>
            <person name="Weissenbach J."/>
            <person name="Roy S.W."/>
            <person name="Artiguenave F."/>
            <person name="Postlethwait J.H."/>
            <person name="Manak J.R."/>
            <person name="Thompson E.M."/>
            <person name="Jaillon O."/>
            <person name="Du Pasquier L."/>
            <person name="Boudinot P."/>
            <person name="Liberles D.A."/>
            <person name="Volff J.N."/>
            <person name="Philippe H."/>
            <person name="Lenhard B."/>
            <person name="Roest Crollius H."/>
            <person name="Wincker P."/>
            <person name="Chourrout D."/>
        </authorList>
    </citation>
    <scope>NUCLEOTIDE SEQUENCE [LARGE SCALE GENOMIC DNA]</scope>
</reference>
<dbReference type="GO" id="GO:0017102">
    <property type="term" value="C:methionyl glutamyl tRNA synthetase complex"/>
    <property type="evidence" value="ECO:0007669"/>
    <property type="project" value="TreeGrafter"/>
</dbReference>
<dbReference type="InterPro" id="IPR020056">
    <property type="entry name" value="Rbsml_bL25/Gln-tRNA_synth_N"/>
</dbReference>
<dbReference type="InterPro" id="IPR050132">
    <property type="entry name" value="Gln/Glu-tRNA_Ligase"/>
</dbReference>
<feature type="compositionally biased region" description="Basic and acidic residues" evidence="6">
    <location>
        <begin position="396"/>
        <end position="407"/>
    </location>
</feature>
<dbReference type="Gene3D" id="1.10.287.10">
    <property type="entry name" value="S15/NS1, RNA-binding"/>
    <property type="match status" value="5"/>
</dbReference>
<keyword evidence="3" id="KW-0067">ATP-binding</keyword>
<feature type="compositionally biased region" description="Basic and acidic residues" evidence="6">
    <location>
        <begin position="249"/>
        <end position="259"/>
    </location>
</feature>
<dbReference type="Pfam" id="PF03950">
    <property type="entry name" value="tRNA-synt_1c_C"/>
    <property type="match status" value="1"/>
</dbReference>
<evidence type="ECO:0000256" key="2">
    <source>
        <dbReference type="ARBA" id="ARBA00022741"/>
    </source>
</evidence>
<dbReference type="SMART" id="SM00991">
    <property type="entry name" value="WHEP-TRS"/>
    <property type="match status" value="5"/>
</dbReference>
<evidence type="ECO:0000256" key="1">
    <source>
        <dbReference type="ARBA" id="ARBA00022598"/>
    </source>
</evidence>